<dbReference type="GO" id="GO:0042168">
    <property type="term" value="P:heme metabolic process"/>
    <property type="evidence" value="ECO:0007669"/>
    <property type="project" value="InterPro"/>
</dbReference>
<dbReference type="OrthoDB" id="7067577at2"/>
<dbReference type="UniPathway" id="UPA00252"/>
<feature type="transmembrane region" description="Helical" evidence="10">
    <location>
        <begin position="39"/>
        <end position="58"/>
    </location>
</feature>
<comment type="pathway">
    <text evidence="3">Porphyrin-containing compound metabolism; protoheme biosynthesis.</text>
</comment>
<keyword evidence="8 10" id="KW-0472">Membrane</keyword>
<dbReference type="InterPro" id="IPR011990">
    <property type="entry name" value="TPR-like_helical_dom_sf"/>
</dbReference>
<keyword evidence="5" id="KW-0997">Cell inner membrane</keyword>
<evidence type="ECO:0000256" key="3">
    <source>
        <dbReference type="ARBA" id="ARBA00004744"/>
    </source>
</evidence>
<evidence type="ECO:0000313" key="12">
    <source>
        <dbReference type="EMBL" id="TCP96838.1"/>
    </source>
</evidence>
<evidence type="ECO:0000256" key="9">
    <source>
        <dbReference type="ARBA" id="ARBA00023244"/>
    </source>
</evidence>
<comment type="caution">
    <text evidence="12">The sequence shown here is derived from an EMBL/GenBank/DDBJ whole genome shotgun (WGS) entry which is preliminary data.</text>
</comment>
<comment type="subcellular location">
    <subcellularLocation>
        <location evidence="2">Cell inner membrane</location>
        <topology evidence="2">Multi-pass membrane protein</topology>
    </subcellularLocation>
</comment>
<dbReference type="Proteomes" id="UP000295763">
    <property type="component" value="Unassembled WGS sequence"/>
</dbReference>
<evidence type="ECO:0000256" key="10">
    <source>
        <dbReference type="SAM" id="Phobius"/>
    </source>
</evidence>
<keyword evidence="4" id="KW-1003">Cell membrane</keyword>
<comment type="function">
    <text evidence="1">Involved in a late step of protoheme IX synthesis.</text>
</comment>
<reference evidence="12 13" key="1">
    <citation type="submission" date="2019-03" db="EMBL/GenBank/DDBJ databases">
        <title>Genomic Encyclopedia of Type Strains, Phase IV (KMG-IV): sequencing the most valuable type-strain genomes for metagenomic binning, comparative biology and taxonomic classification.</title>
        <authorList>
            <person name="Goeker M."/>
        </authorList>
    </citation>
    <scope>NUCLEOTIDE SEQUENCE [LARGE SCALE GENOMIC DNA]</scope>
    <source>
        <strain evidence="12 13">DSM 28404</strain>
    </source>
</reference>
<dbReference type="EMBL" id="SLYB01000003">
    <property type="protein sequence ID" value="TCP96838.1"/>
    <property type="molecule type" value="Genomic_DNA"/>
</dbReference>
<dbReference type="SUPFAM" id="SSF48452">
    <property type="entry name" value="TPR-like"/>
    <property type="match status" value="1"/>
</dbReference>
<dbReference type="GO" id="GO:0006779">
    <property type="term" value="P:porphyrin-containing compound biosynthetic process"/>
    <property type="evidence" value="ECO:0007669"/>
    <property type="project" value="UniProtKB-KW"/>
</dbReference>
<dbReference type="AlphaFoldDB" id="A0A4R2THZ0"/>
<evidence type="ECO:0000256" key="2">
    <source>
        <dbReference type="ARBA" id="ARBA00004429"/>
    </source>
</evidence>
<dbReference type="InterPro" id="IPR010817">
    <property type="entry name" value="HemY_N"/>
</dbReference>
<evidence type="ECO:0000256" key="5">
    <source>
        <dbReference type="ARBA" id="ARBA00022519"/>
    </source>
</evidence>
<keyword evidence="13" id="KW-1185">Reference proteome</keyword>
<evidence type="ECO:0000313" key="13">
    <source>
        <dbReference type="Proteomes" id="UP000295763"/>
    </source>
</evidence>
<proteinExistence type="predicted"/>
<dbReference type="Pfam" id="PF07219">
    <property type="entry name" value="HemY_N"/>
    <property type="match status" value="1"/>
</dbReference>
<keyword evidence="7 10" id="KW-1133">Transmembrane helix</keyword>
<feature type="domain" description="HemY N-terminal" evidence="11">
    <location>
        <begin position="26"/>
        <end position="132"/>
    </location>
</feature>
<organism evidence="12 13">
    <name type="scientific">Cricetibacter osteomyelitidis</name>
    <dbReference type="NCBI Taxonomy" id="1521931"/>
    <lineage>
        <taxon>Bacteria</taxon>
        <taxon>Pseudomonadati</taxon>
        <taxon>Pseudomonadota</taxon>
        <taxon>Gammaproteobacteria</taxon>
        <taxon>Pasteurellales</taxon>
        <taxon>Pasteurellaceae</taxon>
        <taxon>Cricetibacter</taxon>
    </lineage>
</organism>
<dbReference type="RefSeq" id="WP_131974909.1">
    <property type="nucleotide sequence ID" value="NZ_SLYB01000003.1"/>
</dbReference>
<dbReference type="NCBIfam" id="TIGR00540">
    <property type="entry name" value="TPR_hemY_coli"/>
    <property type="match status" value="1"/>
</dbReference>
<gene>
    <name evidence="12" type="ORF">EDC44_10335</name>
</gene>
<sequence length="434" mass="49399">MLRVLFLMLVLLAGLIGGPYLAGKQGYVLIQTESYNIELSITTLVIFFVLAMAIVYFLEWIVSRFFRLSNNTYSWFSRRKQKKAQKQTLEGLMRMDMGDYSKAEKLIGKNAKHSDEPILNFIKAAEAAQQKGDEFTANKYLIEATELAGSDNLLLEIARTRILLQQHKLPAARSSIDSLLILAPNNQEVLKLAVDIYSKSKAYQTLDGILEKVERSGLYSQTDFVALKHLVENGILDELLNEEGQDGLLAWWKAQPRKRHNDAFVRIGLIQRLIECNDHETASELTEETLKKLTDHQTSELKALFAQIIRLQPSDSYKLIKLLGKREKSIPKELQHDLHRALGYLYARDNQFEKARPFFQTLLEQERIAHGDATMAAYIFEQLGDKVAAQQIRERDLQEVMATLPTNNVSSALESESIDNAEIIAIENKAEKQN</sequence>
<evidence type="ECO:0000256" key="1">
    <source>
        <dbReference type="ARBA" id="ARBA00002962"/>
    </source>
</evidence>
<keyword evidence="9" id="KW-0627">Porphyrin biosynthesis</keyword>
<evidence type="ECO:0000259" key="11">
    <source>
        <dbReference type="Pfam" id="PF07219"/>
    </source>
</evidence>
<accession>A0A4R2THZ0</accession>
<evidence type="ECO:0000256" key="8">
    <source>
        <dbReference type="ARBA" id="ARBA00023136"/>
    </source>
</evidence>
<evidence type="ECO:0000256" key="7">
    <source>
        <dbReference type="ARBA" id="ARBA00022989"/>
    </source>
</evidence>
<evidence type="ECO:0000256" key="6">
    <source>
        <dbReference type="ARBA" id="ARBA00022692"/>
    </source>
</evidence>
<dbReference type="GO" id="GO:0005886">
    <property type="term" value="C:plasma membrane"/>
    <property type="evidence" value="ECO:0007669"/>
    <property type="project" value="UniProtKB-SubCell"/>
</dbReference>
<evidence type="ECO:0000256" key="4">
    <source>
        <dbReference type="ARBA" id="ARBA00022475"/>
    </source>
</evidence>
<dbReference type="InterPro" id="IPR005254">
    <property type="entry name" value="Heme_biosyn_assoc_TPR_pro"/>
</dbReference>
<name>A0A4R2THZ0_9PAST</name>
<dbReference type="Gene3D" id="1.25.40.10">
    <property type="entry name" value="Tetratricopeptide repeat domain"/>
    <property type="match status" value="1"/>
</dbReference>
<protein>
    <submittedName>
        <fullName evidence="12">HemY protein</fullName>
    </submittedName>
</protein>
<keyword evidence="6 10" id="KW-0812">Transmembrane</keyword>